<dbReference type="OrthoDB" id="1750954at2759"/>
<dbReference type="GO" id="GO:0003677">
    <property type="term" value="F:DNA binding"/>
    <property type="evidence" value="ECO:0007669"/>
    <property type="project" value="TreeGrafter"/>
</dbReference>
<gene>
    <name evidence="7" type="ORF">F511_21819</name>
</gene>
<dbReference type="Pfam" id="PF03441">
    <property type="entry name" value="FAD_binding_7"/>
    <property type="match status" value="1"/>
</dbReference>
<comment type="cofactor">
    <cofactor evidence="1">
        <name>FAD</name>
        <dbReference type="ChEBI" id="CHEBI:57692"/>
    </cofactor>
</comment>
<proteinExistence type="inferred from homology"/>
<dbReference type="PANTHER" id="PTHR11455">
    <property type="entry name" value="CRYPTOCHROME"/>
    <property type="match status" value="1"/>
</dbReference>
<sequence length="236" mass="25925">MVQGFRFDPDGEYVRQWLPELARIPTEWIHHPWDAPVDVLTSAGVDLGSNYPHPIVDVDSARVGLTEAISIMHASIPKVVVKGTDEVVFDNSETYANSSIPKVVVKGTDEVVFDNSETYANSSIPKVVVKGRPPFSAISSYDHSRSKKRQERCLKDGRIDAGETSKMDDDLSSTAESPSNKKRSTSSGYSFSVPQCCSAMSNSTSAQVQDSSDVMDRWQEENDSEQMMNGNGSPKL</sequence>
<comment type="similarity">
    <text evidence="2">Belongs to the DNA photolyase class-1 family.</text>
</comment>
<dbReference type="AlphaFoldDB" id="A0A2Z7C2T0"/>
<dbReference type="GO" id="GO:0071949">
    <property type="term" value="F:FAD binding"/>
    <property type="evidence" value="ECO:0007669"/>
    <property type="project" value="TreeGrafter"/>
</dbReference>
<dbReference type="GO" id="GO:0003904">
    <property type="term" value="F:deoxyribodipyrimidine photo-lyase activity"/>
    <property type="evidence" value="ECO:0007669"/>
    <property type="project" value="TreeGrafter"/>
</dbReference>
<keyword evidence="8" id="KW-1185">Reference proteome</keyword>
<evidence type="ECO:0000313" key="8">
    <source>
        <dbReference type="Proteomes" id="UP000250235"/>
    </source>
</evidence>
<dbReference type="InterPro" id="IPR002081">
    <property type="entry name" value="Cryptochrome/DNA_photolyase_1"/>
</dbReference>
<dbReference type="InterPro" id="IPR036134">
    <property type="entry name" value="Crypto/Photolyase_FAD-like_sf"/>
</dbReference>
<reference evidence="7 8" key="1">
    <citation type="journal article" date="2015" name="Proc. Natl. Acad. Sci. U.S.A.">
        <title>The resurrection genome of Boea hygrometrica: A blueprint for survival of dehydration.</title>
        <authorList>
            <person name="Xiao L."/>
            <person name="Yang G."/>
            <person name="Zhang L."/>
            <person name="Yang X."/>
            <person name="Zhao S."/>
            <person name="Ji Z."/>
            <person name="Zhou Q."/>
            <person name="Hu M."/>
            <person name="Wang Y."/>
            <person name="Chen M."/>
            <person name="Xu Y."/>
            <person name="Jin H."/>
            <person name="Xiao X."/>
            <person name="Hu G."/>
            <person name="Bao F."/>
            <person name="Hu Y."/>
            <person name="Wan P."/>
            <person name="Li L."/>
            <person name="Deng X."/>
            <person name="Kuang T."/>
            <person name="Xiang C."/>
            <person name="Zhu J.K."/>
            <person name="Oliver M.J."/>
            <person name="He Y."/>
        </authorList>
    </citation>
    <scope>NUCLEOTIDE SEQUENCE [LARGE SCALE GENOMIC DNA]</scope>
    <source>
        <strain evidence="8">cv. XS01</strain>
    </source>
</reference>
<dbReference type="GO" id="GO:0005737">
    <property type="term" value="C:cytoplasm"/>
    <property type="evidence" value="ECO:0007669"/>
    <property type="project" value="TreeGrafter"/>
</dbReference>
<evidence type="ECO:0000256" key="3">
    <source>
        <dbReference type="ARBA" id="ARBA00022630"/>
    </source>
</evidence>
<evidence type="ECO:0000256" key="1">
    <source>
        <dbReference type="ARBA" id="ARBA00001974"/>
    </source>
</evidence>
<organism evidence="7 8">
    <name type="scientific">Dorcoceras hygrometricum</name>
    <dbReference type="NCBI Taxonomy" id="472368"/>
    <lineage>
        <taxon>Eukaryota</taxon>
        <taxon>Viridiplantae</taxon>
        <taxon>Streptophyta</taxon>
        <taxon>Embryophyta</taxon>
        <taxon>Tracheophyta</taxon>
        <taxon>Spermatophyta</taxon>
        <taxon>Magnoliopsida</taxon>
        <taxon>eudicotyledons</taxon>
        <taxon>Gunneridae</taxon>
        <taxon>Pentapetalae</taxon>
        <taxon>asterids</taxon>
        <taxon>lamiids</taxon>
        <taxon>Lamiales</taxon>
        <taxon>Gesneriaceae</taxon>
        <taxon>Didymocarpoideae</taxon>
        <taxon>Trichosporeae</taxon>
        <taxon>Loxocarpinae</taxon>
        <taxon>Dorcoceras</taxon>
    </lineage>
</organism>
<feature type="domain" description="Cryptochrome/DNA photolyase FAD-binding" evidence="6">
    <location>
        <begin position="3"/>
        <end position="67"/>
    </location>
</feature>
<evidence type="ECO:0000256" key="4">
    <source>
        <dbReference type="ARBA" id="ARBA00022827"/>
    </source>
</evidence>
<dbReference type="GO" id="GO:0043153">
    <property type="term" value="P:entrainment of circadian clock by photoperiod"/>
    <property type="evidence" value="ECO:0007669"/>
    <property type="project" value="TreeGrafter"/>
</dbReference>
<dbReference type="PANTHER" id="PTHR11455:SF18">
    <property type="entry name" value="SI:CH1073-390K14.1"/>
    <property type="match status" value="1"/>
</dbReference>
<dbReference type="InterPro" id="IPR005101">
    <property type="entry name" value="Cryptochr/Photolyase_FAD-bd"/>
</dbReference>
<dbReference type="GO" id="GO:0005634">
    <property type="term" value="C:nucleus"/>
    <property type="evidence" value="ECO:0007669"/>
    <property type="project" value="TreeGrafter"/>
</dbReference>
<feature type="region of interest" description="Disordered" evidence="5">
    <location>
        <begin position="138"/>
        <end position="236"/>
    </location>
</feature>
<evidence type="ECO:0000313" key="7">
    <source>
        <dbReference type="EMBL" id="KZV38817.1"/>
    </source>
</evidence>
<keyword evidence="4" id="KW-0274">FAD</keyword>
<keyword evidence="3" id="KW-0285">Flavoprotein</keyword>
<feature type="compositionally biased region" description="Polar residues" evidence="5">
    <location>
        <begin position="185"/>
        <end position="212"/>
    </location>
</feature>
<dbReference type="Gene3D" id="1.10.579.10">
    <property type="entry name" value="DNA Cyclobutane Dipyrimidine Photolyase, subunit A, domain 3"/>
    <property type="match status" value="1"/>
</dbReference>
<evidence type="ECO:0000256" key="2">
    <source>
        <dbReference type="ARBA" id="ARBA00005862"/>
    </source>
</evidence>
<feature type="compositionally biased region" description="Polar residues" evidence="5">
    <location>
        <begin position="225"/>
        <end position="236"/>
    </location>
</feature>
<protein>
    <submittedName>
        <fullName evidence="7">Cryptochrome-1</fullName>
    </submittedName>
</protein>
<dbReference type="EMBL" id="KV001722">
    <property type="protein sequence ID" value="KZV38817.1"/>
    <property type="molecule type" value="Genomic_DNA"/>
</dbReference>
<dbReference type="GO" id="GO:0032922">
    <property type="term" value="P:circadian regulation of gene expression"/>
    <property type="evidence" value="ECO:0007669"/>
    <property type="project" value="TreeGrafter"/>
</dbReference>
<feature type="compositionally biased region" description="Basic and acidic residues" evidence="5">
    <location>
        <begin position="151"/>
        <end position="169"/>
    </location>
</feature>
<name>A0A2Z7C2T0_9LAMI</name>
<dbReference type="SUPFAM" id="SSF48173">
    <property type="entry name" value="Cryptochrome/photolyase FAD-binding domain"/>
    <property type="match status" value="1"/>
</dbReference>
<evidence type="ECO:0000259" key="6">
    <source>
        <dbReference type="Pfam" id="PF03441"/>
    </source>
</evidence>
<accession>A0A2Z7C2T0</accession>
<evidence type="ECO:0000256" key="5">
    <source>
        <dbReference type="SAM" id="MobiDB-lite"/>
    </source>
</evidence>
<dbReference type="Proteomes" id="UP000250235">
    <property type="component" value="Unassembled WGS sequence"/>
</dbReference>